<feature type="compositionally biased region" description="Basic and acidic residues" evidence="6">
    <location>
        <begin position="72"/>
        <end position="84"/>
    </location>
</feature>
<keyword evidence="9" id="KW-1185">Reference proteome</keyword>
<dbReference type="GeneID" id="114036462"/>
<dbReference type="Ensembl" id="ENSVURT00010013612.1">
    <property type="protein sequence ID" value="ENSVURP00010011982.1"/>
    <property type="gene ID" value="ENSVURG00010009266.1"/>
</dbReference>
<dbReference type="OrthoDB" id="5620at2759"/>
<evidence type="ECO:0000313" key="8">
    <source>
        <dbReference type="Ensembl" id="ENSVURP00010011982.1"/>
    </source>
</evidence>
<organism evidence="8 9">
    <name type="scientific">Vombatus ursinus</name>
    <name type="common">Common wombat</name>
    <dbReference type="NCBI Taxonomy" id="29139"/>
    <lineage>
        <taxon>Eukaryota</taxon>
        <taxon>Metazoa</taxon>
        <taxon>Chordata</taxon>
        <taxon>Craniata</taxon>
        <taxon>Vertebrata</taxon>
        <taxon>Euteleostomi</taxon>
        <taxon>Mammalia</taxon>
        <taxon>Metatheria</taxon>
        <taxon>Diprotodontia</taxon>
        <taxon>Vombatidae</taxon>
        <taxon>Vombatus</taxon>
    </lineage>
</organism>
<dbReference type="GO" id="GO:0031966">
    <property type="term" value="C:mitochondrial membrane"/>
    <property type="evidence" value="ECO:0007669"/>
    <property type="project" value="TreeGrafter"/>
</dbReference>
<dbReference type="InterPro" id="IPR044890">
    <property type="entry name" value="TMEM14_sf"/>
</dbReference>
<comment type="subcellular location">
    <subcellularLocation>
        <location evidence="1">Membrane</location>
    </subcellularLocation>
</comment>
<dbReference type="PANTHER" id="PTHR12668:SF11">
    <property type="entry name" value="TRANSMEMBRANE PROTEIN 14A"/>
    <property type="match status" value="1"/>
</dbReference>
<reference evidence="8" key="2">
    <citation type="submission" date="2025-08" db="UniProtKB">
        <authorList>
            <consortium name="Ensembl"/>
        </authorList>
    </citation>
    <scope>IDENTIFICATION</scope>
</reference>
<feature type="region of interest" description="Disordered" evidence="6">
    <location>
        <begin position="22"/>
        <end position="96"/>
    </location>
</feature>
<dbReference type="GO" id="GO:0070453">
    <property type="term" value="P:regulation of heme biosynthetic process"/>
    <property type="evidence" value="ECO:0007669"/>
    <property type="project" value="TreeGrafter"/>
</dbReference>
<gene>
    <name evidence="8" type="primary">LOC114036462</name>
</gene>
<evidence type="ECO:0000256" key="5">
    <source>
        <dbReference type="ARBA" id="ARBA00023136"/>
    </source>
</evidence>
<reference evidence="9" key="1">
    <citation type="submission" date="2018-12" db="EMBL/GenBank/DDBJ databases">
        <authorList>
            <person name="Yazar S."/>
        </authorList>
    </citation>
    <scope>NUCLEOTIDE SEQUENCE [LARGE SCALE GENOMIC DNA]</scope>
</reference>
<feature type="transmembrane region" description="Helical" evidence="7">
    <location>
        <begin position="147"/>
        <end position="164"/>
    </location>
</feature>
<evidence type="ECO:0000256" key="1">
    <source>
        <dbReference type="ARBA" id="ARBA00004370"/>
    </source>
</evidence>
<evidence type="ECO:0008006" key="10">
    <source>
        <dbReference type="Google" id="ProtNLM"/>
    </source>
</evidence>
<dbReference type="AlphaFoldDB" id="A0A4X2KSA0"/>
<dbReference type="Proteomes" id="UP000314987">
    <property type="component" value="Unassembled WGS sequence"/>
</dbReference>
<evidence type="ECO:0000256" key="6">
    <source>
        <dbReference type="SAM" id="MobiDB-lite"/>
    </source>
</evidence>
<dbReference type="Gene3D" id="1.10.10.1740">
    <property type="entry name" value="Transmembrane protein 14-like"/>
    <property type="match status" value="1"/>
</dbReference>
<proteinExistence type="inferred from homology"/>
<evidence type="ECO:0000313" key="9">
    <source>
        <dbReference type="Proteomes" id="UP000314987"/>
    </source>
</evidence>
<dbReference type="InterPro" id="IPR005349">
    <property type="entry name" value="TMEM14"/>
</dbReference>
<evidence type="ECO:0000256" key="3">
    <source>
        <dbReference type="ARBA" id="ARBA00022692"/>
    </source>
</evidence>
<keyword evidence="3 7" id="KW-0812">Transmembrane</keyword>
<keyword evidence="4 7" id="KW-1133">Transmembrane helix</keyword>
<accession>A0A4X2KSA0</accession>
<dbReference type="Pfam" id="PF03647">
    <property type="entry name" value="Tmemb_14"/>
    <property type="match status" value="1"/>
</dbReference>
<dbReference type="GeneTree" id="ENSGT00940000158206"/>
<sequence length="220" mass="24584">MVGCAGAWERTVGTRLPVEMERARDVPQTEPWPRRLGFRPRPLPEAPASAAGQTLHPSPFRGRGRDWTGTTEGRRGRREGERACAETGEELQEKGRRKGEGECRGYWRRDRLQSARRITMTIDWIGFGYASIIASGGFLGYHRKGSIVSLVAGLFFGLLAGYGAYRISRDPRDVKMSLFTTFLLATIMGVRFKRSKKLMPAGIVAGLSLLMILRLILMLI</sequence>
<name>A0A4X2KSA0_VOMUR</name>
<keyword evidence="5 7" id="KW-0472">Membrane</keyword>
<evidence type="ECO:0000256" key="4">
    <source>
        <dbReference type="ARBA" id="ARBA00022989"/>
    </source>
</evidence>
<dbReference type="PANTHER" id="PTHR12668">
    <property type="entry name" value="TRANSMEMBRANE PROTEIN 14, 15"/>
    <property type="match status" value="1"/>
</dbReference>
<reference evidence="8" key="3">
    <citation type="submission" date="2025-09" db="UniProtKB">
        <authorList>
            <consortium name="Ensembl"/>
        </authorList>
    </citation>
    <scope>IDENTIFICATION</scope>
</reference>
<feature type="transmembrane region" description="Helical" evidence="7">
    <location>
        <begin position="198"/>
        <end position="217"/>
    </location>
</feature>
<evidence type="ECO:0000256" key="2">
    <source>
        <dbReference type="ARBA" id="ARBA00007590"/>
    </source>
</evidence>
<evidence type="ECO:0000256" key="7">
    <source>
        <dbReference type="SAM" id="Phobius"/>
    </source>
</evidence>
<dbReference type="STRING" id="29139.ENSVURP00010011982"/>
<comment type="similarity">
    <text evidence="2">Belongs to the TMEM14 family.</text>
</comment>
<feature type="transmembrane region" description="Helical" evidence="7">
    <location>
        <begin position="118"/>
        <end position="141"/>
    </location>
</feature>
<dbReference type="RefSeq" id="XP_027708744.1">
    <property type="nucleotide sequence ID" value="XM_027852943.1"/>
</dbReference>
<protein>
    <recommendedName>
        <fullName evidence="10">Transmembrane protein 14A</fullName>
    </recommendedName>
</protein>